<organism evidence="1">
    <name type="scientific">Planktothricoides raciborskii GIHE-MW2</name>
    <dbReference type="NCBI Taxonomy" id="2792601"/>
    <lineage>
        <taxon>Bacteria</taxon>
        <taxon>Bacillati</taxon>
        <taxon>Cyanobacteriota</taxon>
        <taxon>Cyanophyceae</taxon>
        <taxon>Oscillatoriophycideae</taxon>
        <taxon>Oscillatoriales</taxon>
        <taxon>Oscillatoriaceae</taxon>
        <taxon>Planktothricoides</taxon>
    </lineage>
</organism>
<proteinExistence type="predicted"/>
<dbReference type="RefSeq" id="WP_313890646.1">
    <property type="nucleotide sequence ID" value="NZ_CP159837.1"/>
</dbReference>
<sequence length="68" mass="7626">MMIHKLVQSAFMTGVMSVESEALIRQVLAWKVYQPSDLKALHNLYQAINNGAIQREANGIFNLQLPAI</sequence>
<name>A0AAU8JEG0_9CYAN</name>
<gene>
    <name evidence="1" type="ORF">ABWT76_005257</name>
</gene>
<reference evidence="1" key="1">
    <citation type="submission" date="2024-07" db="EMBL/GenBank/DDBJ databases">
        <authorList>
            <person name="Kim Y.J."/>
            <person name="Jeong J.Y."/>
        </authorList>
    </citation>
    <scope>NUCLEOTIDE SEQUENCE</scope>
    <source>
        <strain evidence="1">GIHE-MW2</strain>
    </source>
</reference>
<dbReference type="EMBL" id="CP159837">
    <property type="protein sequence ID" value="XCM36494.1"/>
    <property type="molecule type" value="Genomic_DNA"/>
</dbReference>
<evidence type="ECO:0000313" key="1">
    <source>
        <dbReference type="EMBL" id="XCM36494.1"/>
    </source>
</evidence>
<protein>
    <submittedName>
        <fullName evidence="1">Uncharacterized protein</fullName>
    </submittedName>
</protein>
<dbReference type="AlphaFoldDB" id="A0AAU8JEG0"/>
<accession>A0AAU8JEG0</accession>